<reference evidence="3" key="1">
    <citation type="submission" date="2023-07" db="EMBL/GenBank/DDBJ databases">
        <title>30 novel species of actinomycetes from the DSMZ collection.</title>
        <authorList>
            <person name="Nouioui I."/>
        </authorList>
    </citation>
    <scope>NUCLEOTIDE SEQUENCE [LARGE SCALE GENOMIC DNA]</scope>
    <source>
        <strain evidence="3">DSM 41981</strain>
    </source>
</reference>
<dbReference type="EMBL" id="JAVRES010000003">
    <property type="protein sequence ID" value="MDT0435057.1"/>
    <property type="molecule type" value="Genomic_DNA"/>
</dbReference>
<gene>
    <name evidence="2" type="ORF">RM877_10235</name>
</gene>
<organism evidence="2 3">
    <name type="scientific">Streptomyces doudnae</name>
    <dbReference type="NCBI Taxonomy" id="3075536"/>
    <lineage>
        <taxon>Bacteria</taxon>
        <taxon>Bacillati</taxon>
        <taxon>Actinomycetota</taxon>
        <taxon>Actinomycetes</taxon>
        <taxon>Kitasatosporales</taxon>
        <taxon>Streptomycetaceae</taxon>
        <taxon>Streptomyces</taxon>
    </lineage>
</organism>
<accession>A0ABD5EL75</accession>
<dbReference type="Pfam" id="PF04149">
    <property type="entry name" value="DUF397"/>
    <property type="match status" value="1"/>
</dbReference>
<dbReference type="RefSeq" id="WP_093833490.1">
    <property type="nucleotide sequence ID" value="NZ_JAVRES010000003.1"/>
</dbReference>
<evidence type="ECO:0000259" key="1">
    <source>
        <dbReference type="Pfam" id="PF04149"/>
    </source>
</evidence>
<protein>
    <submittedName>
        <fullName evidence="2">DUF397 domain-containing protein</fullName>
    </submittedName>
</protein>
<dbReference type="Proteomes" id="UP001183535">
    <property type="component" value="Unassembled WGS sequence"/>
</dbReference>
<dbReference type="InterPro" id="IPR007278">
    <property type="entry name" value="DUF397"/>
</dbReference>
<proteinExistence type="predicted"/>
<keyword evidence="3" id="KW-1185">Reference proteome</keyword>
<name>A0ABD5EL75_9ACTN</name>
<dbReference type="AlphaFoldDB" id="A0ABD5EL75"/>
<evidence type="ECO:0000313" key="2">
    <source>
        <dbReference type="EMBL" id="MDT0435057.1"/>
    </source>
</evidence>
<evidence type="ECO:0000313" key="3">
    <source>
        <dbReference type="Proteomes" id="UP001183535"/>
    </source>
</evidence>
<comment type="caution">
    <text evidence="2">The sequence shown here is derived from an EMBL/GenBank/DDBJ whole genome shotgun (WGS) entry which is preliminary data.</text>
</comment>
<sequence length="63" mass="6510">MESTWCKSSYSDDQSGNCVEVTETDCRAATVSVRDSKAPAGPMLTLASAAFSVFADWAATGAG</sequence>
<feature type="domain" description="DUF397" evidence="1">
    <location>
        <begin position="4"/>
        <end position="56"/>
    </location>
</feature>